<evidence type="ECO:0000313" key="6">
    <source>
        <dbReference type="Proteomes" id="UP001174694"/>
    </source>
</evidence>
<feature type="domain" description="Glycosyl transferase family 3" evidence="3">
    <location>
        <begin position="113"/>
        <end position="406"/>
    </location>
</feature>
<sequence length="423" mass="45505">MKATMPILAGSAAVNQPLIDMKPLLSRLWPLQPAVTPDEIAEAISYFFTNQVSDVQAGSLLICLHFTGLDRQAEVLAKCAAKMRQCAARIDSTQLNSVIKSKGKGEGAYLGGLCDIVGTGGDSHNTFNISTTSSIIASSLLLVAKHGNRASTSKSGSADLLANMQPLAPRISSVTPLTIAEVYSRTNYAFLFAPVFHPGMRYVAPVRKQLPWRTIFNLVGPLANPVDTHDVPLIEARVLGVARRDIGPVFAEALRMSGGRKAMVVCGEEELDEISCAGPTLCWRLKVEEGAGEGGPVEIEHFKLCPEDFGLKRHPLSSVSPGKEPAENAAILTKILKNELAENDPILEFVLMNTAALFVISGICEANSSSLGAGDDGRVIVERGPGGQRWKEGVRRARWALRSGEAWRQWSAFVEVTNGFSNE</sequence>
<dbReference type="InterPro" id="IPR035902">
    <property type="entry name" value="Nuc_phospho_transferase"/>
</dbReference>
<evidence type="ECO:0000256" key="1">
    <source>
        <dbReference type="ARBA" id="ARBA00022676"/>
    </source>
</evidence>
<dbReference type="GO" id="GO:0004048">
    <property type="term" value="F:anthranilate phosphoribosyltransferase activity"/>
    <property type="evidence" value="ECO:0007669"/>
    <property type="project" value="InterPro"/>
</dbReference>
<dbReference type="PANTHER" id="PTHR43285:SF2">
    <property type="entry name" value="ANTHRANILATE PHOSPHORIBOSYLTRANSFERASE"/>
    <property type="match status" value="1"/>
</dbReference>
<keyword evidence="6" id="KW-1185">Reference proteome</keyword>
<dbReference type="Gene3D" id="1.20.970.10">
    <property type="entry name" value="Transferase, Pyrimidine Nucleoside Phosphorylase, Chain C"/>
    <property type="match status" value="1"/>
</dbReference>
<evidence type="ECO:0000313" key="5">
    <source>
        <dbReference type="EMBL" id="KAJ9143115.1"/>
    </source>
</evidence>
<accession>A0AA38VDY8</accession>
<dbReference type="GO" id="GO:0005829">
    <property type="term" value="C:cytosol"/>
    <property type="evidence" value="ECO:0007669"/>
    <property type="project" value="TreeGrafter"/>
</dbReference>
<organism evidence="5 6">
    <name type="scientific">Pleurostoma richardsiae</name>
    <dbReference type="NCBI Taxonomy" id="41990"/>
    <lineage>
        <taxon>Eukaryota</taxon>
        <taxon>Fungi</taxon>
        <taxon>Dikarya</taxon>
        <taxon>Ascomycota</taxon>
        <taxon>Pezizomycotina</taxon>
        <taxon>Sordariomycetes</taxon>
        <taxon>Sordariomycetidae</taxon>
        <taxon>Calosphaeriales</taxon>
        <taxon>Pleurostomataceae</taxon>
        <taxon>Pleurostoma</taxon>
    </lineage>
</organism>
<dbReference type="PANTHER" id="PTHR43285">
    <property type="entry name" value="ANTHRANILATE PHOSPHORIBOSYLTRANSFERASE"/>
    <property type="match status" value="1"/>
</dbReference>
<dbReference type="Gene3D" id="3.40.1030.10">
    <property type="entry name" value="Nucleoside phosphorylase/phosphoribosyltransferase catalytic domain"/>
    <property type="match status" value="1"/>
</dbReference>
<dbReference type="FunFam" id="3.40.1030.10:FF:000010">
    <property type="entry name" value="Anthranilate phosphoribosyltransferase"/>
    <property type="match status" value="1"/>
</dbReference>
<dbReference type="SUPFAM" id="SSF52418">
    <property type="entry name" value="Nucleoside phosphorylase/phosphoribosyltransferase catalytic domain"/>
    <property type="match status" value="1"/>
</dbReference>
<protein>
    <submittedName>
        <fullName evidence="5">Anthranilate phosphoribosyltransferase</fullName>
    </submittedName>
</protein>
<feature type="domain" description="Glycosyl transferase family 3 N-terminal" evidence="4">
    <location>
        <begin position="24"/>
        <end position="86"/>
    </location>
</feature>
<dbReference type="Proteomes" id="UP001174694">
    <property type="component" value="Unassembled WGS sequence"/>
</dbReference>
<proteinExistence type="predicted"/>
<evidence type="ECO:0000259" key="4">
    <source>
        <dbReference type="Pfam" id="PF02885"/>
    </source>
</evidence>
<comment type="caution">
    <text evidence="5">The sequence shown here is derived from an EMBL/GenBank/DDBJ whole genome shotgun (WGS) entry which is preliminary data.</text>
</comment>
<dbReference type="InterPro" id="IPR005940">
    <property type="entry name" value="Anthranilate_Pribosyl_Tfrase"/>
</dbReference>
<keyword evidence="2" id="KW-0808">Transferase</keyword>
<dbReference type="InterPro" id="IPR000312">
    <property type="entry name" value="Glycosyl_Trfase_fam3"/>
</dbReference>
<dbReference type="EMBL" id="JANBVO010000020">
    <property type="protein sequence ID" value="KAJ9143115.1"/>
    <property type="molecule type" value="Genomic_DNA"/>
</dbReference>
<evidence type="ECO:0000256" key="2">
    <source>
        <dbReference type="ARBA" id="ARBA00022679"/>
    </source>
</evidence>
<dbReference type="Pfam" id="PF02885">
    <property type="entry name" value="Glycos_trans_3N"/>
    <property type="match status" value="1"/>
</dbReference>
<evidence type="ECO:0000259" key="3">
    <source>
        <dbReference type="Pfam" id="PF00591"/>
    </source>
</evidence>
<keyword evidence="1 5" id="KW-0328">Glycosyltransferase</keyword>
<dbReference type="NCBIfam" id="TIGR01245">
    <property type="entry name" value="trpD"/>
    <property type="match status" value="1"/>
</dbReference>
<gene>
    <name evidence="5" type="ORF">NKR23_g6923</name>
</gene>
<name>A0AA38VDY8_9PEZI</name>
<reference evidence="5" key="1">
    <citation type="submission" date="2022-07" db="EMBL/GenBank/DDBJ databases">
        <title>Fungi with potential for degradation of polypropylene.</title>
        <authorList>
            <person name="Gostincar C."/>
        </authorList>
    </citation>
    <scope>NUCLEOTIDE SEQUENCE</scope>
    <source>
        <strain evidence="5">EXF-13308</strain>
    </source>
</reference>
<dbReference type="GO" id="GO:0000162">
    <property type="term" value="P:L-tryptophan biosynthetic process"/>
    <property type="evidence" value="ECO:0007669"/>
    <property type="project" value="InterPro"/>
</dbReference>
<dbReference type="InterPro" id="IPR017459">
    <property type="entry name" value="Glycosyl_Trfase_fam3_N_dom"/>
</dbReference>
<dbReference type="Pfam" id="PF00591">
    <property type="entry name" value="Glycos_transf_3"/>
    <property type="match status" value="1"/>
</dbReference>
<dbReference type="AlphaFoldDB" id="A0AA38VDY8"/>